<evidence type="ECO:0000313" key="2">
    <source>
        <dbReference type="EMBL" id="KKP86013.1"/>
    </source>
</evidence>
<dbReference type="EMBL" id="LBQW01000001">
    <property type="protein sequence ID" value="KKP86013.1"/>
    <property type="molecule type" value="Genomic_DNA"/>
</dbReference>
<evidence type="ECO:0000313" key="3">
    <source>
        <dbReference type="Proteomes" id="UP000186383"/>
    </source>
</evidence>
<dbReference type="AlphaFoldDB" id="A0A0G0CY90"/>
<keyword evidence="1" id="KW-0472">Membrane</keyword>
<keyword evidence="1" id="KW-1133">Transmembrane helix</keyword>
<comment type="caution">
    <text evidence="2">The sequence shown here is derived from an EMBL/GenBank/DDBJ whole genome shotgun (WGS) entry which is preliminary data.</text>
</comment>
<feature type="transmembrane region" description="Helical" evidence="1">
    <location>
        <begin position="66"/>
        <end position="86"/>
    </location>
</feature>
<name>A0A0G0CY90_9BACT</name>
<evidence type="ECO:0000256" key="1">
    <source>
        <dbReference type="SAM" id="Phobius"/>
    </source>
</evidence>
<dbReference type="Proteomes" id="UP000186383">
    <property type="component" value="Unassembled WGS sequence"/>
</dbReference>
<sequence length="131" mass="15726">MKLHNTKLFFSFFILFAFISVGIFGLLQLSHMSETPMTNCPYAENGFSVCDNNFDHINDWRQFSNIIFPSLFIFSFLILGIILYFFNKQNFLNQEQYFFKYRYYLDNKKLHTFSDKITRWLSLFENSPSLS</sequence>
<gene>
    <name evidence="2" type="ORF">UR88_C0001G0015</name>
</gene>
<accession>A0A0G0CY90</accession>
<keyword evidence="1" id="KW-0812">Transmembrane</keyword>
<protein>
    <submittedName>
        <fullName evidence="2">Uncharacterized protein</fullName>
    </submittedName>
</protein>
<reference evidence="2 3" key="1">
    <citation type="journal article" date="2015" name="Nature">
        <title>rRNA introns, odd ribosomes, and small enigmatic genomes across a large radiation of phyla.</title>
        <authorList>
            <person name="Brown C.T."/>
            <person name="Hug L.A."/>
            <person name="Thomas B.C."/>
            <person name="Sharon I."/>
            <person name="Castelle C.J."/>
            <person name="Singh A."/>
            <person name="Wilkins M.J."/>
            <person name="Williams K.H."/>
            <person name="Banfield J.F."/>
        </authorList>
    </citation>
    <scope>NUCLEOTIDE SEQUENCE [LARGE SCALE GENOMIC DNA]</scope>
</reference>
<proteinExistence type="predicted"/>
<feature type="transmembrane region" description="Helical" evidence="1">
    <location>
        <begin position="7"/>
        <end position="27"/>
    </location>
</feature>
<organism evidence="2 3">
    <name type="scientific">Candidatus Nomurabacteria bacterium GW2011_GWA1_35_8</name>
    <dbReference type="NCBI Taxonomy" id="1618727"/>
    <lineage>
        <taxon>Bacteria</taxon>
        <taxon>Candidatus Nomuraibacteriota</taxon>
    </lineage>
</organism>